<reference evidence="2 3" key="1">
    <citation type="submission" date="2021-04" db="EMBL/GenBank/DDBJ databases">
        <authorList>
            <person name="Pira H."/>
            <person name="Risdian C."/>
            <person name="Wink J."/>
        </authorList>
    </citation>
    <scope>NUCLEOTIDE SEQUENCE [LARGE SCALE GENOMIC DNA]</scope>
    <source>
        <strain evidence="2 3">WH53</strain>
    </source>
</reference>
<evidence type="ECO:0000313" key="2">
    <source>
        <dbReference type="EMBL" id="MBU2712511.1"/>
    </source>
</evidence>
<comment type="caution">
    <text evidence="2">The sequence shown here is derived from an EMBL/GenBank/DDBJ whole genome shotgun (WGS) entry which is preliminary data.</text>
</comment>
<dbReference type="EMBL" id="JAGSOY010000040">
    <property type="protein sequence ID" value="MBU2712511.1"/>
    <property type="molecule type" value="Genomic_DNA"/>
</dbReference>
<evidence type="ECO:0000256" key="1">
    <source>
        <dbReference type="SAM" id="SignalP"/>
    </source>
</evidence>
<gene>
    <name evidence="2" type="ORF">KCG35_15695</name>
</gene>
<evidence type="ECO:0000313" key="3">
    <source>
        <dbReference type="Proteomes" id="UP000690515"/>
    </source>
</evidence>
<proteinExistence type="predicted"/>
<dbReference type="Proteomes" id="UP000690515">
    <property type="component" value="Unassembled WGS sequence"/>
</dbReference>
<name>A0ABS5ZEM1_9GAMM</name>
<feature type="chain" id="PRO_5046503974" evidence="1">
    <location>
        <begin position="24"/>
        <end position="380"/>
    </location>
</feature>
<protein>
    <submittedName>
        <fullName evidence="2">Uncharacterized protein</fullName>
    </submittedName>
</protein>
<accession>A0ABS5ZEM1</accession>
<keyword evidence="3" id="KW-1185">Reference proteome</keyword>
<keyword evidence="1" id="KW-0732">Signal</keyword>
<organism evidence="2 3">
    <name type="scientific">Zooshikella harenae</name>
    <dbReference type="NCBI Taxonomy" id="2827238"/>
    <lineage>
        <taxon>Bacteria</taxon>
        <taxon>Pseudomonadati</taxon>
        <taxon>Pseudomonadota</taxon>
        <taxon>Gammaproteobacteria</taxon>
        <taxon>Oceanospirillales</taxon>
        <taxon>Zooshikellaceae</taxon>
        <taxon>Zooshikella</taxon>
    </lineage>
</organism>
<feature type="signal peptide" evidence="1">
    <location>
        <begin position="1"/>
        <end position="23"/>
    </location>
</feature>
<dbReference type="RefSeq" id="WP_215820740.1">
    <property type="nucleotide sequence ID" value="NZ_JAGSOY010000040.1"/>
</dbReference>
<sequence>MKINKRKILSIVFGLSSISYSFAQTPSLNEAKLLNTPIKSLRWALKNSEVKSYNITDSRIKELFLVNPKDLYSEVRSKDELYNIATDVERTLFNDAEEAWNQFLMSQNRIPGSINFFLKLKKQLGYEKATSIGKPDQFILLQRTLSGVDEDIYNGAKDKIPGVALRAKYALAAQLMRDAKKETVTEQWTENGIYPKAIDHLVKYNQPITSEDLDALKDYLSFSLNQSSYRYNIEQLAAQYRLVRLAVAYRNDQGFFDVVCTKEGKHLYDQSYVSRYCLSDMTNKQLMDRWFPQQLKIDHRKLTESDQKPSFGQKLLEFVGVFFALDGLGAAFFDAFEALEATELAEAGIVEREELSVLESEADAEEALAAEEYQSQFCRI</sequence>